<reference evidence="2" key="1">
    <citation type="submission" date="2023-10" db="EMBL/GenBank/DDBJ databases">
        <authorList>
            <person name="Hackl T."/>
        </authorList>
    </citation>
    <scope>NUCLEOTIDE SEQUENCE</scope>
</reference>
<feature type="domain" description="Hemerythrin-like" evidence="1">
    <location>
        <begin position="43"/>
        <end position="158"/>
    </location>
</feature>
<dbReference type="InterPro" id="IPR012312">
    <property type="entry name" value="Hemerythrin-like"/>
</dbReference>
<dbReference type="AlphaFoldDB" id="A0AAI8VZP0"/>
<dbReference type="PANTHER" id="PTHR38048">
    <property type="entry name" value="EXPRESSED PROTEIN"/>
    <property type="match status" value="1"/>
</dbReference>
<sequence>MGDRKAFWADGPFPLIPTPAQQPAEGQQSDVFVDTASEMACVHNTIIRGLNAVYNQAPHVHPQDKKSFLHFAQTMLVYTDVHYRGEETMFFPAVEAMAGEEDIMAANVEQHEAFHDGLHAMEAYLEACLNDVDTYDGDKVVTLIDGFGNTLCEHLADEIPR</sequence>
<accession>A0AAI8VZP0</accession>
<dbReference type="PANTHER" id="PTHR38048:SF2">
    <property type="entry name" value="HEMERYTHRIN-LIKE DOMAIN-CONTAINING PROTEIN"/>
    <property type="match status" value="1"/>
</dbReference>
<dbReference type="Proteomes" id="UP001295740">
    <property type="component" value="Unassembled WGS sequence"/>
</dbReference>
<evidence type="ECO:0000313" key="3">
    <source>
        <dbReference type="Proteomes" id="UP001295740"/>
    </source>
</evidence>
<evidence type="ECO:0000313" key="2">
    <source>
        <dbReference type="EMBL" id="CAJ2513393.1"/>
    </source>
</evidence>
<comment type="caution">
    <text evidence="2">The sequence shown here is derived from an EMBL/GenBank/DDBJ whole genome shotgun (WGS) entry which is preliminary data.</text>
</comment>
<dbReference type="InterPro" id="IPR053206">
    <property type="entry name" value="Dimeric_xanthone_biosynth"/>
</dbReference>
<dbReference type="CDD" id="cd12108">
    <property type="entry name" value="Hr-like"/>
    <property type="match status" value="1"/>
</dbReference>
<dbReference type="Pfam" id="PF01814">
    <property type="entry name" value="Hemerythrin"/>
    <property type="match status" value="1"/>
</dbReference>
<protein>
    <submittedName>
        <fullName evidence="2">Uu.00g015120.m01.CDS01</fullName>
    </submittedName>
</protein>
<dbReference type="Gene3D" id="1.20.120.520">
    <property type="entry name" value="nmb1532 protein domain like"/>
    <property type="match status" value="1"/>
</dbReference>
<organism evidence="2 3">
    <name type="scientific">Anthostomella pinea</name>
    <dbReference type="NCBI Taxonomy" id="933095"/>
    <lineage>
        <taxon>Eukaryota</taxon>
        <taxon>Fungi</taxon>
        <taxon>Dikarya</taxon>
        <taxon>Ascomycota</taxon>
        <taxon>Pezizomycotina</taxon>
        <taxon>Sordariomycetes</taxon>
        <taxon>Xylariomycetidae</taxon>
        <taxon>Xylariales</taxon>
        <taxon>Xylariaceae</taxon>
        <taxon>Anthostomella</taxon>
    </lineage>
</organism>
<evidence type="ECO:0000259" key="1">
    <source>
        <dbReference type="Pfam" id="PF01814"/>
    </source>
</evidence>
<proteinExistence type="predicted"/>
<keyword evidence="3" id="KW-1185">Reference proteome</keyword>
<name>A0AAI8VZP0_9PEZI</name>
<dbReference type="EMBL" id="CAUWAG010000020">
    <property type="protein sequence ID" value="CAJ2513393.1"/>
    <property type="molecule type" value="Genomic_DNA"/>
</dbReference>
<gene>
    <name evidence="2" type="ORF">KHLLAP_LOCUS13861</name>
</gene>